<evidence type="ECO:0000256" key="8">
    <source>
        <dbReference type="SAM" id="MobiDB-lite"/>
    </source>
</evidence>
<dbReference type="GO" id="GO:0005525">
    <property type="term" value="F:GTP binding"/>
    <property type="evidence" value="ECO:0007669"/>
    <property type="project" value="UniProtKB-KW"/>
</dbReference>
<dbReference type="InterPro" id="IPR050227">
    <property type="entry name" value="Rab"/>
</dbReference>
<comment type="caution">
    <text evidence="10">The sequence shown here is derived from an EMBL/GenBank/DDBJ whole genome shotgun (WGS) entry which is preliminary data.</text>
</comment>
<dbReference type="SMART" id="SM00175">
    <property type="entry name" value="RAB"/>
    <property type="match status" value="1"/>
</dbReference>
<feature type="compositionally biased region" description="Polar residues" evidence="8">
    <location>
        <begin position="491"/>
        <end position="502"/>
    </location>
</feature>
<keyword evidence="11" id="KW-1185">Reference proteome</keyword>
<evidence type="ECO:0000313" key="10">
    <source>
        <dbReference type="EMBL" id="KAK7475276.1"/>
    </source>
</evidence>
<organism evidence="10 11">
    <name type="scientific">Batillaria attramentaria</name>
    <dbReference type="NCBI Taxonomy" id="370345"/>
    <lineage>
        <taxon>Eukaryota</taxon>
        <taxon>Metazoa</taxon>
        <taxon>Spiralia</taxon>
        <taxon>Lophotrochozoa</taxon>
        <taxon>Mollusca</taxon>
        <taxon>Gastropoda</taxon>
        <taxon>Caenogastropoda</taxon>
        <taxon>Sorbeoconcha</taxon>
        <taxon>Cerithioidea</taxon>
        <taxon>Batillariidae</taxon>
        <taxon>Batillaria</taxon>
    </lineage>
</organism>
<feature type="compositionally biased region" description="Polar residues" evidence="8">
    <location>
        <begin position="358"/>
        <end position="371"/>
    </location>
</feature>
<comment type="subcellular location">
    <subcellularLocation>
        <location evidence="1">Cytoplasm</location>
    </subcellularLocation>
</comment>
<evidence type="ECO:0000256" key="2">
    <source>
        <dbReference type="ARBA" id="ARBA00022490"/>
    </source>
</evidence>
<feature type="compositionally biased region" description="Polar residues" evidence="8">
    <location>
        <begin position="457"/>
        <end position="466"/>
    </location>
</feature>
<keyword evidence="3" id="KW-0547">Nucleotide-binding</keyword>
<dbReference type="PROSITE" id="PS51421">
    <property type="entry name" value="RAS"/>
    <property type="match status" value="1"/>
</dbReference>
<evidence type="ECO:0000256" key="3">
    <source>
        <dbReference type="ARBA" id="ARBA00022741"/>
    </source>
</evidence>
<evidence type="ECO:0000256" key="6">
    <source>
        <dbReference type="ARBA" id="ARBA00023134"/>
    </source>
</evidence>
<proteinExistence type="predicted"/>
<dbReference type="EMBL" id="JACVVK020000411">
    <property type="protein sequence ID" value="KAK7475276.1"/>
    <property type="molecule type" value="Genomic_DNA"/>
</dbReference>
<dbReference type="CDD" id="cd00154">
    <property type="entry name" value="Rab"/>
    <property type="match status" value="1"/>
</dbReference>
<name>A0ABD0JKS7_9CAEN</name>
<accession>A0ABD0JKS7</accession>
<dbReference type="Pfam" id="PF13833">
    <property type="entry name" value="EF-hand_8"/>
    <property type="match status" value="1"/>
</dbReference>
<reference evidence="10 11" key="1">
    <citation type="journal article" date="2023" name="Sci. Data">
        <title>Genome assembly of the Korean intertidal mud-creeper Batillaria attramentaria.</title>
        <authorList>
            <person name="Patra A.K."/>
            <person name="Ho P.T."/>
            <person name="Jun S."/>
            <person name="Lee S.J."/>
            <person name="Kim Y."/>
            <person name="Won Y.J."/>
        </authorList>
    </citation>
    <scope>NUCLEOTIDE SEQUENCE [LARGE SCALE GENOMIC DNA]</scope>
    <source>
        <strain evidence="10">Wonlab-2016</strain>
    </source>
</reference>
<dbReference type="PROSITE" id="PS50222">
    <property type="entry name" value="EF_HAND_2"/>
    <property type="match status" value="1"/>
</dbReference>
<keyword evidence="5 7" id="KW-0175">Coiled coil</keyword>
<evidence type="ECO:0000256" key="1">
    <source>
        <dbReference type="ARBA" id="ARBA00004496"/>
    </source>
</evidence>
<dbReference type="InterPro" id="IPR027417">
    <property type="entry name" value="P-loop_NTPase"/>
</dbReference>
<dbReference type="SUPFAM" id="SSF47473">
    <property type="entry name" value="EF-hand"/>
    <property type="match status" value="1"/>
</dbReference>
<dbReference type="PRINTS" id="PR00449">
    <property type="entry name" value="RASTRNSFRMNG"/>
</dbReference>
<dbReference type="PROSITE" id="PS00018">
    <property type="entry name" value="EF_HAND_1"/>
    <property type="match status" value="1"/>
</dbReference>
<evidence type="ECO:0000256" key="7">
    <source>
        <dbReference type="SAM" id="Coils"/>
    </source>
</evidence>
<dbReference type="PROSITE" id="PS51419">
    <property type="entry name" value="RAB"/>
    <property type="match status" value="1"/>
</dbReference>
<dbReference type="FunFam" id="3.40.50.300:FF:001348">
    <property type="entry name" value="Ras and EF-hand domain-containing protein"/>
    <property type="match status" value="1"/>
</dbReference>
<dbReference type="InterPro" id="IPR018247">
    <property type="entry name" value="EF_Hand_1_Ca_BS"/>
</dbReference>
<dbReference type="Pfam" id="PF00071">
    <property type="entry name" value="Ras"/>
    <property type="match status" value="1"/>
</dbReference>
<sequence>MSAESPENLLSRLLSFNEDKYITRERFIALSESLDIPAEELEIIFNALDLNGDGVISQEELRHSFADIRLQERADEVKTPLGMTDSQHRLRVTKKRRSSVATLMVGLDFSALSGTSQEQVVELYQKLHTGEKPELLDQEKEQHDKHLRQLEEEMETQMQKVEERVRKQEKERLEQEKAAMRAQLDAEVNSLQQNLKRLQQEGVNRFDQEQERQVQSIKKRLEEIQTENRTLKSELTDSQTNLALVRSELTSFRQQFYEKVHELNLDANKTIIDTNDDLRAALDNNTMQMHKLHRRTFSTDSAGSGRSGRSTSPRLPTPNVSRMGSVVSDYADSTTGGSRPASAGAAANSSLFEELSLTQSPVTTATRSLTGGPSFDEESVLEDIGDSGHSTMRDINDVDTELDSVSITEVDIPRSVRRHRRSRGQGRVSEEEEPDSHDEMDADVCSDADFRFKRPSSAGSRGSNRSLTRDESVVSHGSRSSGRSSRRQLPTAPSETASSTVVKVTKEPERMYKVVLAGDAAVGKSSFIVRLCKGKFVPNLSSTLGVDFQNKVLDVDGHTVALQLWDTAGQERFRSIAKSYFRRADGVLLLYDCTYERSFLNVREWLDAIEDSSPKKIPIMLVGNKIDQRTEMQQQGRRVVRYEDGQRLSREIDALFIESSAKDGSNIMEAVIELTRLLRTNEDLEVKTVGMQLQELKNEKKSSCCGGKR</sequence>
<dbReference type="InterPro" id="IPR005225">
    <property type="entry name" value="Small_GTP-bd"/>
</dbReference>
<evidence type="ECO:0000313" key="11">
    <source>
        <dbReference type="Proteomes" id="UP001519460"/>
    </source>
</evidence>
<feature type="coiled-coil region" evidence="7">
    <location>
        <begin position="136"/>
        <end position="241"/>
    </location>
</feature>
<feature type="domain" description="EF-hand" evidence="9">
    <location>
        <begin position="36"/>
        <end position="71"/>
    </location>
</feature>
<evidence type="ECO:0000256" key="4">
    <source>
        <dbReference type="ARBA" id="ARBA00022837"/>
    </source>
</evidence>
<dbReference type="SMART" id="SM00174">
    <property type="entry name" value="RHO"/>
    <property type="match status" value="1"/>
</dbReference>
<feature type="compositionally biased region" description="Low complexity" evidence="8">
    <location>
        <begin position="474"/>
        <end position="483"/>
    </location>
</feature>
<dbReference type="InterPro" id="IPR011992">
    <property type="entry name" value="EF-hand-dom_pair"/>
</dbReference>
<evidence type="ECO:0000256" key="5">
    <source>
        <dbReference type="ARBA" id="ARBA00023054"/>
    </source>
</evidence>
<protein>
    <recommendedName>
        <fullName evidence="9">EF-hand domain-containing protein</fullName>
    </recommendedName>
</protein>
<dbReference type="SUPFAM" id="SSF52540">
    <property type="entry name" value="P-loop containing nucleoside triphosphate hydrolases"/>
    <property type="match status" value="1"/>
</dbReference>
<dbReference type="Gene3D" id="3.40.50.300">
    <property type="entry name" value="P-loop containing nucleotide triphosphate hydrolases"/>
    <property type="match status" value="1"/>
</dbReference>
<dbReference type="SMART" id="SM00173">
    <property type="entry name" value="RAS"/>
    <property type="match status" value="1"/>
</dbReference>
<keyword evidence="4" id="KW-0106">Calcium</keyword>
<keyword evidence="2" id="KW-0963">Cytoplasm</keyword>
<feature type="region of interest" description="Disordered" evidence="8">
    <location>
        <begin position="416"/>
        <end position="502"/>
    </location>
</feature>
<dbReference type="InterPro" id="IPR002048">
    <property type="entry name" value="EF_hand_dom"/>
</dbReference>
<dbReference type="InterPro" id="IPR001806">
    <property type="entry name" value="Small_GTPase"/>
</dbReference>
<dbReference type="AlphaFoldDB" id="A0ABD0JKS7"/>
<dbReference type="Proteomes" id="UP001519460">
    <property type="component" value="Unassembled WGS sequence"/>
</dbReference>
<feature type="region of interest" description="Disordered" evidence="8">
    <location>
        <begin position="358"/>
        <end position="379"/>
    </location>
</feature>
<evidence type="ECO:0000259" key="9">
    <source>
        <dbReference type="PROSITE" id="PS50222"/>
    </source>
</evidence>
<feature type="compositionally biased region" description="Low complexity" evidence="8">
    <location>
        <begin position="333"/>
        <end position="345"/>
    </location>
</feature>
<dbReference type="PROSITE" id="PS51420">
    <property type="entry name" value="RHO"/>
    <property type="match status" value="1"/>
</dbReference>
<feature type="region of interest" description="Disordered" evidence="8">
    <location>
        <begin position="293"/>
        <end position="345"/>
    </location>
</feature>
<feature type="compositionally biased region" description="Low complexity" evidence="8">
    <location>
        <begin position="298"/>
        <end position="318"/>
    </location>
</feature>
<feature type="compositionally biased region" description="Acidic residues" evidence="8">
    <location>
        <begin position="430"/>
        <end position="446"/>
    </location>
</feature>
<gene>
    <name evidence="10" type="ORF">BaRGS_00033507</name>
</gene>
<dbReference type="Gene3D" id="1.10.238.10">
    <property type="entry name" value="EF-hand"/>
    <property type="match status" value="1"/>
</dbReference>
<dbReference type="PANTHER" id="PTHR47977">
    <property type="entry name" value="RAS-RELATED PROTEIN RAB"/>
    <property type="match status" value="1"/>
</dbReference>
<dbReference type="SMART" id="SM00176">
    <property type="entry name" value="RAN"/>
    <property type="match status" value="1"/>
</dbReference>
<dbReference type="GO" id="GO:0005737">
    <property type="term" value="C:cytoplasm"/>
    <property type="evidence" value="ECO:0007669"/>
    <property type="project" value="UniProtKB-SubCell"/>
</dbReference>
<dbReference type="NCBIfam" id="TIGR00231">
    <property type="entry name" value="small_GTP"/>
    <property type="match status" value="1"/>
</dbReference>
<keyword evidence="6" id="KW-0342">GTP-binding</keyword>